<evidence type="ECO:0000259" key="2">
    <source>
        <dbReference type="PROSITE" id="PS51272"/>
    </source>
</evidence>
<dbReference type="InterPro" id="IPR014755">
    <property type="entry name" value="Cu-Rt/internalin_Ig-like"/>
</dbReference>
<dbReference type="Proteomes" id="UP000323257">
    <property type="component" value="Unassembled WGS sequence"/>
</dbReference>
<accession>A0A5S5C8G7</accession>
<proteinExistence type="predicted"/>
<dbReference type="Pfam" id="PF00395">
    <property type="entry name" value="SLH"/>
    <property type="match status" value="3"/>
</dbReference>
<dbReference type="Gene3D" id="2.60.40.1220">
    <property type="match status" value="2"/>
</dbReference>
<evidence type="ECO:0000313" key="4">
    <source>
        <dbReference type="Proteomes" id="UP000323257"/>
    </source>
</evidence>
<dbReference type="InterPro" id="IPR051465">
    <property type="entry name" value="Cell_Envelope_Struct_Comp"/>
</dbReference>
<comment type="caution">
    <text evidence="3">The sequence shown here is derived from an EMBL/GenBank/DDBJ whole genome shotgun (WGS) entry which is preliminary data.</text>
</comment>
<dbReference type="RefSeq" id="WP_187434177.1">
    <property type="nucleotide sequence ID" value="NZ_VNHS01000004.1"/>
</dbReference>
<protein>
    <submittedName>
        <fullName evidence="3">S-layer family protein</fullName>
    </submittedName>
</protein>
<evidence type="ECO:0000256" key="1">
    <source>
        <dbReference type="ARBA" id="ARBA00022729"/>
    </source>
</evidence>
<feature type="domain" description="SLH" evidence="2">
    <location>
        <begin position="214"/>
        <end position="277"/>
    </location>
</feature>
<dbReference type="PROSITE" id="PS51272">
    <property type="entry name" value="SLH"/>
    <property type="match status" value="3"/>
</dbReference>
<feature type="domain" description="SLH" evidence="2">
    <location>
        <begin position="85"/>
        <end position="147"/>
    </location>
</feature>
<dbReference type="PANTHER" id="PTHR43308">
    <property type="entry name" value="OUTER MEMBRANE PROTEIN ALPHA-RELATED"/>
    <property type="match status" value="1"/>
</dbReference>
<keyword evidence="4" id="KW-1185">Reference proteome</keyword>
<dbReference type="AlphaFoldDB" id="A0A5S5C8G7"/>
<gene>
    <name evidence="3" type="ORF">BCM02_104156</name>
</gene>
<dbReference type="PANTHER" id="PTHR43308:SF5">
    <property type="entry name" value="S-LAYER PROTEIN _ PEPTIDOGLYCAN ENDO-BETA-N-ACETYLGLUCOSAMINIDASE"/>
    <property type="match status" value="1"/>
</dbReference>
<organism evidence="3 4">
    <name type="scientific">Paenibacillus methanolicus</name>
    <dbReference type="NCBI Taxonomy" id="582686"/>
    <lineage>
        <taxon>Bacteria</taxon>
        <taxon>Bacillati</taxon>
        <taxon>Bacillota</taxon>
        <taxon>Bacilli</taxon>
        <taxon>Bacillales</taxon>
        <taxon>Paenibacillaceae</taxon>
        <taxon>Paenibacillus</taxon>
    </lineage>
</organism>
<reference evidence="3 4" key="1">
    <citation type="submission" date="2019-07" db="EMBL/GenBank/DDBJ databases">
        <title>Genomic Encyclopedia of Type Strains, Phase III (KMG-III): the genomes of soil and plant-associated and newly described type strains.</title>
        <authorList>
            <person name="Whitman W."/>
        </authorList>
    </citation>
    <scope>NUCLEOTIDE SEQUENCE [LARGE SCALE GENOMIC DNA]</scope>
    <source>
        <strain evidence="3 4">BL24</strain>
    </source>
</reference>
<feature type="domain" description="SLH" evidence="2">
    <location>
        <begin position="148"/>
        <end position="211"/>
    </location>
</feature>
<dbReference type="EMBL" id="VNHS01000004">
    <property type="protein sequence ID" value="TYP75479.1"/>
    <property type="molecule type" value="Genomic_DNA"/>
</dbReference>
<evidence type="ECO:0000313" key="3">
    <source>
        <dbReference type="EMBL" id="TYP75479.1"/>
    </source>
</evidence>
<dbReference type="InterPro" id="IPR001119">
    <property type="entry name" value="SLH_dom"/>
</dbReference>
<sequence length="1157" mass="119360">MNILRDELKKSRNGGYEVIIYLADDQTEFAEELGKGGPDSETKASIINYVKKKYPNLKVTVAKVVLGGVVLGTIPLAGGAAQAAAAGPKDIDKASGFAKEAIVRLVESGTIQGDETGAFNPKGSMTRDAFTSMIVKALVKDADLVNPDTPTFKDVPKTHWAYKYIETAVAKGLITGTGDGSFGPTGQVTREQLATILVRSLGLTADDIKGQGDTLKFADKDAISSFARDSVAFAVNNGLLTGINDSTFNGKGAATREQVAVVVDRYVTNADKLTEAANTIKNTAFKAEASSTNTITLSFTTAVDAFAATDVTVKDKDGKDVKVTNVKLSDDKKSAVVTTDSLTSGASYTVTVTKDAVKGSATVTAPQAAEVAATAAGAKKIQVKFNKAIDTATATFTVKKGSLSQNVSAKTFSDDKTTVTLELSSKLTEGEYTVVVGGVGAKEVTSTFTAANEKVTKIEYLSKTAPQYDAAFDGTPDGIEIAYKVSNQYGENITKATTLTSNFGASAIDASRGVITYANPALKVDDSVPVTLVHGETGVSAVETLKVGSVAKASEISIAAGVYNKDKKTLDEDVNLTTDAFYLLVDVKDQYGNPITSTSRLNADIVINASNQTIAAVPTAAVAHNNGNFTTVTVDGVDRTAIKLSNANGIAPFVGIGTNQVNLISTATGKSATHAVTVATATRAETVNLITPDLFVDGETNYIPIEVLDKNGTAITSLATLNNATKGVNAKIGSTALKIVTKDGITQLEVPDAAISSGANTIIAVTPNNQVKTLTLTAKAAATPNVVRGVDSDFATAMLQGTNKTLAYTDLVLEDQYGRVMSDSAVNAALNYTVGAGTGKRIVVTETTGTNVSLTVGSTASLKGAAGAGGSLAANSFNLTSATTTRITAGGANGSEKLTLSLYDGDTLVNGSSADVTIRVTDGTEYASYSVDKIGTVYDEDGAGNTDHANYDNTVKVYGVLSDGGKVLLTNTTDYTISAPTNSDIDTDVADGTLDVASALTYGTDKTETTVPITVTIASTGQQLTESVTFSKVAPKVSSIKFVGSNSTTASEITSINHTNSTTFNVASLFTATSSTPNVVVTDQYGKSFVVPNTGIVAFGDGTTATAKLTITPVSGTVTIANNGTTSAAVTNINVDDVFDVTVTYGSVTKTIRVTGV</sequence>
<name>A0A5S5C8G7_9BACL</name>
<keyword evidence="1" id="KW-0732">Signal</keyword>